<dbReference type="EMBL" id="MNCJ02000330">
    <property type="protein sequence ID" value="KAF5762974.1"/>
    <property type="molecule type" value="Genomic_DNA"/>
</dbReference>
<comment type="caution">
    <text evidence="1">The sequence shown here is derived from an EMBL/GenBank/DDBJ whole genome shotgun (WGS) entry which is preliminary data.</text>
</comment>
<keyword evidence="2" id="KW-1185">Reference proteome</keyword>
<dbReference type="Proteomes" id="UP000215914">
    <property type="component" value="Unassembled WGS sequence"/>
</dbReference>
<reference evidence="1" key="1">
    <citation type="journal article" date="2017" name="Nature">
        <title>The sunflower genome provides insights into oil metabolism, flowering and Asterid evolution.</title>
        <authorList>
            <person name="Badouin H."/>
            <person name="Gouzy J."/>
            <person name="Grassa C.J."/>
            <person name="Murat F."/>
            <person name="Staton S.E."/>
            <person name="Cottret L."/>
            <person name="Lelandais-Briere C."/>
            <person name="Owens G.L."/>
            <person name="Carrere S."/>
            <person name="Mayjonade B."/>
            <person name="Legrand L."/>
            <person name="Gill N."/>
            <person name="Kane N.C."/>
            <person name="Bowers J.E."/>
            <person name="Hubner S."/>
            <person name="Bellec A."/>
            <person name="Berard A."/>
            <person name="Berges H."/>
            <person name="Blanchet N."/>
            <person name="Boniface M.C."/>
            <person name="Brunel D."/>
            <person name="Catrice O."/>
            <person name="Chaidir N."/>
            <person name="Claudel C."/>
            <person name="Donnadieu C."/>
            <person name="Faraut T."/>
            <person name="Fievet G."/>
            <person name="Helmstetter N."/>
            <person name="King M."/>
            <person name="Knapp S.J."/>
            <person name="Lai Z."/>
            <person name="Le Paslier M.C."/>
            <person name="Lippi Y."/>
            <person name="Lorenzon L."/>
            <person name="Mandel J.R."/>
            <person name="Marage G."/>
            <person name="Marchand G."/>
            <person name="Marquand E."/>
            <person name="Bret-Mestries E."/>
            <person name="Morien E."/>
            <person name="Nambeesan S."/>
            <person name="Nguyen T."/>
            <person name="Pegot-Espagnet P."/>
            <person name="Pouilly N."/>
            <person name="Raftis F."/>
            <person name="Sallet E."/>
            <person name="Schiex T."/>
            <person name="Thomas J."/>
            <person name="Vandecasteele C."/>
            <person name="Vares D."/>
            <person name="Vear F."/>
            <person name="Vautrin S."/>
            <person name="Crespi M."/>
            <person name="Mangin B."/>
            <person name="Burke J.M."/>
            <person name="Salse J."/>
            <person name="Munos S."/>
            <person name="Vincourt P."/>
            <person name="Rieseberg L.H."/>
            <person name="Langlade N.B."/>
        </authorList>
    </citation>
    <scope>NUCLEOTIDE SEQUENCE</scope>
    <source>
        <tissue evidence="1">Leaves</tissue>
    </source>
</reference>
<reference evidence="1" key="2">
    <citation type="submission" date="2020-06" db="EMBL/GenBank/DDBJ databases">
        <title>Helianthus annuus Genome sequencing and assembly Release 2.</title>
        <authorList>
            <person name="Gouzy J."/>
            <person name="Langlade N."/>
            <person name="Munos S."/>
        </authorList>
    </citation>
    <scope>NUCLEOTIDE SEQUENCE</scope>
    <source>
        <tissue evidence="1">Leaves</tissue>
    </source>
</reference>
<evidence type="ECO:0000313" key="1">
    <source>
        <dbReference type="EMBL" id="KAF5762974.1"/>
    </source>
</evidence>
<name>A0A9K3DX08_HELAN</name>
<organism evidence="1 2">
    <name type="scientific">Helianthus annuus</name>
    <name type="common">Common sunflower</name>
    <dbReference type="NCBI Taxonomy" id="4232"/>
    <lineage>
        <taxon>Eukaryota</taxon>
        <taxon>Viridiplantae</taxon>
        <taxon>Streptophyta</taxon>
        <taxon>Embryophyta</taxon>
        <taxon>Tracheophyta</taxon>
        <taxon>Spermatophyta</taxon>
        <taxon>Magnoliopsida</taxon>
        <taxon>eudicotyledons</taxon>
        <taxon>Gunneridae</taxon>
        <taxon>Pentapetalae</taxon>
        <taxon>asterids</taxon>
        <taxon>campanulids</taxon>
        <taxon>Asterales</taxon>
        <taxon>Asteraceae</taxon>
        <taxon>Asteroideae</taxon>
        <taxon>Heliantheae alliance</taxon>
        <taxon>Heliantheae</taxon>
        <taxon>Helianthus</taxon>
    </lineage>
</organism>
<gene>
    <name evidence="1" type="ORF">HanXRQr2_Chr15g0674921</name>
</gene>
<sequence>MMARQRNIRFYIITAIYDYIMKQTTHHDDTRKLLLIGSPHNLVKNPPTSF</sequence>
<dbReference type="Gramene" id="mRNA:HanXRQr2_Chr15g0674921">
    <property type="protein sequence ID" value="CDS:HanXRQr2_Chr15g0674921.1"/>
    <property type="gene ID" value="HanXRQr2_Chr15g0674921"/>
</dbReference>
<evidence type="ECO:0000313" key="2">
    <source>
        <dbReference type="Proteomes" id="UP000215914"/>
    </source>
</evidence>
<protein>
    <submittedName>
        <fullName evidence="1">Uncharacterized protein</fullName>
    </submittedName>
</protein>
<dbReference type="AlphaFoldDB" id="A0A9K3DX08"/>
<proteinExistence type="predicted"/>
<accession>A0A9K3DX08</accession>